<dbReference type="InterPro" id="IPR036390">
    <property type="entry name" value="WH_DNA-bd_sf"/>
</dbReference>
<evidence type="ECO:0000313" key="1">
    <source>
        <dbReference type="EMBL" id="MCZ0862318.1"/>
    </source>
</evidence>
<dbReference type="EMBL" id="JAPTGC010000004">
    <property type="protein sequence ID" value="MCZ0862318.1"/>
    <property type="molecule type" value="Genomic_DNA"/>
</dbReference>
<dbReference type="InterPro" id="IPR036388">
    <property type="entry name" value="WH-like_DNA-bd_sf"/>
</dbReference>
<evidence type="ECO:0000313" key="2">
    <source>
        <dbReference type="Proteomes" id="UP001141336"/>
    </source>
</evidence>
<comment type="caution">
    <text evidence="1">The sequence shown here is derived from an EMBL/GenBank/DDBJ whole genome shotgun (WGS) entry which is preliminary data.</text>
</comment>
<evidence type="ECO:0008006" key="3">
    <source>
        <dbReference type="Google" id="ProtNLM"/>
    </source>
</evidence>
<reference evidence="1" key="1">
    <citation type="submission" date="2022-12" db="EMBL/GenBank/DDBJ databases">
        <title>Isolation and characterisation of novel Methanocorpusculum spp. from native Australian herbivores indicates the genus is ancestrally host-associated.</title>
        <authorList>
            <person name="Volmer J.G."/>
            <person name="Soo R.M."/>
            <person name="Evans P.N."/>
            <person name="Hoedt E.C."/>
            <person name="Astorga Alsina A.L."/>
            <person name="Woodcroft B.J."/>
            <person name="Tyson G.W."/>
            <person name="Hugenholtz P."/>
            <person name="Morrison M."/>
        </authorList>
    </citation>
    <scope>NUCLEOTIDE SEQUENCE</scope>
    <source>
        <strain evidence="1">CW153</strain>
    </source>
</reference>
<organism evidence="1 2">
    <name type="scientific">Methanocorpusculum vombati</name>
    <dbReference type="NCBI Taxonomy" id="3002864"/>
    <lineage>
        <taxon>Archaea</taxon>
        <taxon>Methanobacteriati</taxon>
        <taxon>Methanobacteriota</taxon>
        <taxon>Stenosarchaea group</taxon>
        <taxon>Methanomicrobia</taxon>
        <taxon>Methanomicrobiales</taxon>
        <taxon>Methanocorpusculaceae</taxon>
        <taxon>Methanocorpusculum</taxon>
    </lineage>
</organism>
<accession>A0ABT4IKP4</accession>
<protein>
    <recommendedName>
        <fullName evidence="3">Winged helix-turn-helix transcriptional regulator</fullName>
    </recommendedName>
</protein>
<dbReference type="Gene3D" id="1.10.10.10">
    <property type="entry name" value="Winged helix-like DNA-binding domain superfamily/Winged helix DNA-binding domain"/>
    <property type="match status" value="1"/>
</dbReference>
<gene>
    <name evidence="1" type="ORF">O0S09_03490</name>
</gene>
<dbReference type="SUPFAM" id="SSF46785">
    <property type="entry name" value="Winged helix' DNA-binding domain"/>
    <property type="match status" value="1"/>
</dbReference>
<keyword evidence="2" id="KW-1185">Reference proteome</keyword>
<dbReference type="Proteomes" id="UP001141336">
    <property type="component" value="Unassembled WGS sequence"/>
</dbReference>
<sequence>MGKVLQILYKHPASTRKELAGHLSLSAVSLRWYLRTFTNKKLLTTTKDGHELRYSLTGEAKQIYELLILTDEPAPQATA</sequence>
<proteinExistence type="predicted"/>
<dbReference type="RefSeq" id="WP_268922553.1">
    <property type="nucleotide sequence ID" value="NZ_JAPTGC010000004.1"/>
</dbReference>
<name>A0ABT4IKP4_9EURY</name>